<dbReference type="Pfam" id="PF03724">
    <property type="entry name" value="META"/>
    <property type="match status" value="1"/>
</dbReference>
<evidence type="ECO:0000259" key="2">
    <source>
        <dbReference type="Pfam" id="PF03724"/>
    </source>
</evidence>
<dbReference type="InterPro" id="IPR053147">
    <property type="entry name" value="Hsp_HslJ-like"/>
</dbReference>
<dbReference type="PROSITE" id="PS51257">
    <property type="entry name" value="PROKAR_LIPOPROTEIN"/>
    <property type="match status" value="1"/>
</dbReference>
<evidence type="ECO:0000259" key="3">
    <source>
        <dbReference type="Pfam" id="PF14302"/>
    </source>
</evidence>
<dbReference type="InterPro" id="IPR005184">
    <property type="entry name" value="DUF306_Meta_HslJ"/>
</dbReference>
<accession>A0A1W6Z900</accession>
<feature type="signal peptide" evidence="1">
    <location>
        <begin position="1"/>
        <end position="24"/>
    </location>
</feature>
<keyword evidence="1" id="KW-0732">Signal</keyword>
<dbReference type="STRING" id="463040.CAL15_04025"/>
<evidence type="ECO:0008006" key="6">
    <source>
        <dbReference type="Google" id="ProtNLM"/>
    </source>
</evidence>
<dbReference type="OrthoDB" id="423130at2"/>
<evidence type="ECO:0000256" key="1">
    <source>
        <dbReference type="SAM" id="SignalP"/>
    </source>
</evidence>
<sequence length="262" mass="28531">MRPSFLRRLLPLALPLALAACASAPPAGGSGTYAAAARSDVLVQTSWELARWTRPGAPLRPVPHASPREQPITLAFTREQGVPRLSGFAGCNRYSGEYVLANGLLVVPHPPVATRMACADAERSRLEQDYLAALTRITASRLDSDVQPQRLTLVLDTGEVLDFGRRLDPIIGGQAGLSKLVYVAPQRVPCSAGAGQMQCYQVRDNPSQPWQLWYGEILGFDFRPGIEYRLRVVEVRDPNPPADAAGVRWVLDVVVEQRVQGG</sequence>
<dbReference type="PANTHER" id="PTHR35535">
    <property type="entry name" value="HEAT SHOCK PROTEIN HSLJ"/>
    <property type="match status" value="1"/>
</dbReference>
<dbReference type="Proteomes" id="UP000194161">
    <property type="component" value="Chromosome"/>
</dbReference>
<keyword evidence="5" id="KW-1185">Reference proteome</keyword>
<dbReference type="EMBL" id="CP021111">
    <property type="protein sequence ID" value="ARP93620.1"/>
    <property type="molecule type" value="Genomic_DNA"/>
</dbReference>
<name>A0A1W6Z900_9BORD</name>
<dbReference type="AlphaFoldDB" id="A0A1W6Z900"/>
<dbReference type="InterPro" id="IPR038670">
    <property type="entry name" value="HslJ-like_sf"/>
</dbReference>
<organism evidence="4 5">
    <name type="scientific">Bordetella genomosp. 13</name>
    <dbReference type="NCBI Taxonomy" id="463040"/>
    <lineage>
        <taxon>Bacteria</taxon>
        <taxon>Pseudomonadati</taxon>
        <taxon>Pseudomonadota</taxon>
        <taxon>Betaproteobacteria</taxon>
        <taxon>Burkholderiales</taxon>
        <taxon>Alcaligenaceae</taxon>
        <taxon>Bordetella</taxon>
    </lineage>
</organism>
<proteinExistence type="predicted"/>
<dbReference type="RefSeq" id="WP_086077401.1">
    <property type="nucleotide sequence ID" value="NZ_CP021111.1"/>
</dbReference>
<protein>
    <recommendedName>
        <fullName evidence="6">DUF4377 domain-containing protein</fullName>
    </recommendedName>
</protein>
<gene>
    <name evidence="4" type="ORF">CAL15_04025</name>
</gene>
<feature type="domain" description="DUF306" evidence="2">
    <location>
        <begin position="42"/>
        <end position="161"/>
    </location>
</feature>
<dbReference type="KEGG" id="bgm:CAL15_04025"/>
<dbReference type="InterPro" id="IPR025485">
    <property type="entry name" value="DUF4377"/>
</dbReference>
<dbReference type="PANTHER" id="PTHR35535:SF2">
    <property type="entry name" value="DUF306 DOMAIN-CONTAINING PROTEIN"/>
    <property type="match status" value="1"/>
</dbReference>
<feature type="chain" id="PRO_5013230119" description="DUF4377 domain-containing protein" evidence="1">
    <location>
        <begin position="25"/>
        <end position="262"/>
    </location>
</feature>
<feature type="domain" description="DUF4377" evidence="3">
    <location>
        <begin position="182"/>
        <end position="257"/>
    </location>
</feature>
<dbReference type="Pfam" id="PF14302">
    <property type="entry name" value="DUF4377"/>
    <property type="match status" value="1"/>
</dbReference>
<reference evidence="4 5" key="1">
    <citation type="submission" date="2017-05" db="EMBL/GenBank/DDBJ databases">
        <title>Complete and WGS of Bordetella genogroups.</title>
        <authorList>
            <person name="Spilker T."/>
            <person name="LiPuma J."/>
        </authorList>
    </citation>
    <scope>NUCLEOTIDE SEQUENCE [LARGE SCALE GENOMIC DNA]</scope>
    <source>
        <strain evidence="4 5">AU7206</strain>
    </source>
</reference>
<evidence type="ECO:0000313" key="5">
    <source>
        <dbReference type="Proteomes" id="UP000194161"/>
    </source>
</evidence>
<evidence type="ECO:0000313" key="4">
    <source>
        <dbReference type="EMBL" id="ARP93620.1"/>
    </source>
</evidence>
<dbReference type="Gene3D" id="2.40.128.270">
    <property type="match status" value="1"/>
</dbReference>